<dbReference type="Proteomes" id="UP001154282">
    <property type="component" value="Unassembled WGS sequence"/>
</dbReference>
<organism evidence="2 3">
    <name type="scientific">Linum tenue</name>
    <dbReference type="NCBI Taxonomy" id="586396"/>
    <lineage>
        <taxon>Eukaryota</taxon>
        <taxon>Viridiplantae</taxon>
        <taxon>Streptophyta</taxon>
        <taxon>Embryophyta</taxon>
        <taxon>Tracheophyta</taxon>
        <taxon>Spermatophyta</taxon>
        <taxon>Magnoliopsida</taxon>
        <taxon>eudicotyledons</taxon>
        <taxon>Gunneridae</taxon>
        <taxon>Pentapetalae</taxon>
        <taxon>rosids</taxon>
        <taxon>fabids</taxon>
        <taxon>Malpighiales</taxon>
        <taxon>Linaceae</taxon>
        <taxon>Linum</taxon>
    </lineage>
</organism>
<evidence type="ECO:0000256" key="1">
    <source>
        <dbReference type="SAM" id="MobiDB-lite"/>
    </source>
</evidence>
<keyword evidence="3" id="KW-1185">Reference proteome</keyword>
<proteinExistence type="predicted"/>
<accession>A0AAV0L2F1</accession>
<reference evidence="2" key="1">
    <citation type="submission" date="2022-08" db="EMBL/GenBank/DDBJ databases">
        <authorList>
            <person name="Gutierrez-Valencia J."/>
        </authorList>
    </citation>
    <scope>NUCLEOTIDE SEQUENCE</scope>
</reference>
<evidence type="ECO:0000313" key="2">
    <source>
        <dbReference type="EMBL" id="CAI0428607.1"/>
    </source>
</evidence>
<dbReference type="EMBL" id="CAMGYJ010000006">
    <property type="protein sequence ID" value="CAI0428607.1"/>
    <property type="molecule type" value="Genomic_DNA"/>
</dbReference>
<comment type="caution">
    <text evidence="2">The sequence shown here is derived from an EMBL/GenBank/DDBJ whole genome shotgun (WGS) entry which is preliminary data.</text>
</comment>
<protein>
    <submittedName>
        <fullName evidence="2">Uncharacterized protein</fullName>
    </submittedName>
</protein>
<gene>
    <name evidence="2" type="ORF">LITE_LOCUS21738</name>
</gene>
<feature type="non-terminal residue" evidence="2">
    <location>
        <position position="1"/>
    </location>
</feature>
<sequence length="98" mass="11289">LEFETLSGAPIFSFLSFLSFPSPGNPIDTRKKGKRNPRDPTPLIFRIFWKSSKKRKRSTDSLRFLSPSLFYITAVTMTTVKQGSAVSFWLHVNFFVRL</sequence>
<feature type="region of interest" description="Disordered" evidence="1">
    <location>
        <begin position="21"/>
        <end position="40"/>
    </location>
</feature>
<name>A0AAV0L2F1_9ROSI</name>
<evidence type="ECO:0000313" key="3">
    <source>
        <dbReference type="Proteomes" id="UP001154282"/>
    </source>
</evidence>
<dbReference type="AlphaFoldDB" id="A0AAV0L2F1"/>